<dbReference type="EMBL" id="GBXM01068784">
    <property type="protein sequence ID" value="JAH39793.1"/>
    <property type="molecule type" value="Transcribed_RNA"/>
</dbReference>
<sequence length="29" mass="3514">MHCCLTQCGRSRSVFNWENRTTVRILRVF</sequence>
<name>A0A0E9SH38_ANGAN</name>
<proteinExistence type="predicted"/>
<accession>A0A0E9SH38</accession>
<organism evidence="1">
    <name type="scientific">Anguilla anguilla</name>
    <name type="common">European freshwater eel</name>
    <name type="synonym">Muraena anguilla</name>
    <dbReference type="NCBI Taxonomy" id="7936"/>
    <lineage>
        <taxon>Eukaryota</taxon>
        <taxon>Metazoa</taxon>
        <taxon>Chordata</taxon>
        <taxon>Craniata</taxon>
        <taxon>Vertebrata</taxon>
        <taxon>Euteleostomi</taxon>
        <taxon>Actinopterygii</taxon>
        <taxon>Neopterygii</taxon>
        <taxon>Teleostei</taxon>
        <taxon>Anguilliformes</taxon>
        <taxon>Anguillidae</taxon>
        <taxon>Anguilla</taxon>
    </lineage>
</organism>
<evidence type="ECO:0000313" key="1">
    <source>
        <dbReference type="EMBL" id="JAH39793.1"/>
    </source>
</evidence>
<reference evidence="1" key="1">
    <citation type="submission" date="2014-11" db="EMBL/GenBank/DDBJ databases">
        <authorList>
            <person name="Amaro Gonzalez C."/>
        </authorList>
    </citation>
    <scope>NUCLEOTIDE SEQUENCE</scope>
</reference>
<protein>
    <submittedName>
        <fullName evidence="1">Uncharacterized protein</fullName>
    </submittedName>
</protein>
<reference evidence="1" key="2">
    <citation type="journal article" date="2015" name="Fish Shellfish Immunol.">
        <title>Early steps in the European eel (Anguilla anguilla)-Vibrio vulnificus interaction in the gills: Role of the RtxA13 toxin.</title>
        <authorList>
            <person name="Callol A."/>
            <person name="Pajuelo D."/>
            <person name="Ebbesson L."/>
            <person name="Teles M."/>
            <person name="MacKenzie S."/>
            <person name="Amaro C."/>
        </authorList>
    </citation>
    <scope>NUCLEOTIDE SEQUENCE</scope>
</reference>
<dbReference type="AlphaFoldDB" id="A0A0E9SH38"/>